<organism evidence="2 3">
    <name type="scientific">Popillia japonica</name>
    <name type="common">Japanese beetle</name>
    <dbReference type="NCBI Taxonomy" id="7064"/>
    <lineage>
        <taxon>Eukaryota</taxon>
        <taxon>Metazoa</taxon>
        <taxon>Ecdysozoa</taxon>
        <taxon>Arthropoda</taxon>
        <taxon>Hexapoda</taxon>
        <taxon>Insecta</taxon>
        <taxon>Pterygota</taxon>
        <taxon>Neoptera</taxon>
        <taxon>Endopterygota</taxon>
        <taxon>Coleoptera</taxon>
        <taxon>Polyphaga</taxon>
        <taxon>Scarabaeiformia</taxon>
        <taxon>Scarabaeidae</taxon>
        <taxon>Rutelinae</taxon>
        <taxon>Popillia</taxon>
    </lineage>
</organism>
<dbReference type="Pfam" id="PF14223">
    <property type="entry name" value="Retrotran_gag_2"/>
    <property type="match status" value="1"/>
</dbReference>
<dbReference type="EMBL" id="JASPKY010000997">
    <property type="protein sequence ID" value="KAK9679642.1"/>
    <property type="molecule type" value="Genomic_DNA"/>
</dbReference>
<dbReference type="AlphaFoldDB" id="A0AAW1HT05"/>
<evidence type="ECO:0000256" key="1">
    <source>
        <dbReference type="SAM" id="MobiDB-lite"/>
    </source>
</evidence>
<name>A0AAW1HT05_POPJA</name>
<keyword evidence="3" id="KW-1185">Reference proteome</keyword>
<dbReference type="PANTHER" id="PTHR47481:SF7">
    <property type="entry name" value="CCHC-TYPE DOMAIN-CONTAINING PROTEIN"/>
    <property type="match status" value="1"/>
</dbReference>
<evidence type="ECO:0000313" key="3">
    <source>
        <dbReference type="Proteomes" id="UP001458880"/>
    </source>
</evidence>
<protein>
    <recommendedName>
        <fullName evidence="4">Copia protein</fullName>
    </recommendedName>
</protein>
<comment type="caution">
    <text evidence="2">The sequence shown here is derived from an EMBL/GenBank/DDBJ whole genome shotgun (WGS) entry which is preliminary data.</text>
</comment>
<dbReference type="PANTHER" id="PTHR47481">
    <property type="match status" value="1"/>
</dbReference>
<evidence type="ECO:0000313" key="2">
    <source>
        <dbReference type="EMBL" id="KAK9679642.1"/>
    </source>
</evidence>
<dbReference type="Proteomes" id="UP001458880">
    <property type="component" value="Unassembled WGS sequence"/>
</dbReference>
<evidence type="ECO:0008006" key="4">
    <source>
        <dbReference type="Google" id="ProtNLM"/>
    </source>
</evidence>
<gene>
    <name evidence="2" type="ORF">QE152_g39830</name>
</gene>
<accession>A0AAW1HT05</accession>
<sequence>MSMDESSQIEKLVDEESYQSMDESSQIEKLVDEESYQIWKFQILVVFKAYGLADVVDGSSSLEKLTKAEEKDVWLKKDADVVDGSSSLEKLTKAEEKDVWLKKDAKAQKIIVTTIEKKLMMHIINCERAKDMFDKIKNIFEKSSHEQVCNLLQQFYSFSYEKGSDISLHISKIENLVHRLKTLNQIIDENMVMSKILSTLPEQYKYFLTAWESTPISGKTITNLTSRLVAEELRNKVRD</sequence>
<reference evidence="2 3" key="1">
    <citation type="journal article" date="2024" name="BMC Genomics">
        <title>De novo assembly and annotation of Popillia japonica's genome with initial clues to its potential as an invasive pest.</title>
        <authorList>
            <person name="Cucini C."/>
            <person name="Boschi S."/>
            <person name="Funari R."/>
            <person name="Cardaioli E."/>
            <person name="Iannotti N."/>
            <person name="Marturano G."/>
            <person name="Paoli F."/>
            <person name="Bruttini M."/>
            <person name="Carapelli A."/>
            <person name="Frati F."/>
            <person name="Nardi F."/>
        </authorList>
    </citation>
    <scope>NUCLEOTIDE SEQUENCE [LARGE SCALE GENOMIC DNA]</scope>
    <source>
        <strain evidence="2">DMR45628</strain>
    </source>
</reference>
<feature type="region of interest" description="Disordered" evidence="1">
    <location>
        <begin position="1"/>
        <end position="20"/>
    </location>
</feature>
<proteinExistence type="predicted"/>